<proteinExistence type="predicted"/>
<dbReference type="Gene3D" id="1.20.1440.60">
    <property type="entry name" value="23S rRNA-intervening sequence"/>
    <property type="match status" value="1"/>
</dbReference>
<evidence type="ECO:0000313" key="3">
    <source>
        <dbReference type="Proteomes" id="UP000236846"/>
    </source>
</evidence>
<evidence type="ECO:0000259" key="1">
    <source>
        <dbReference type="Pfam" id="PF22296"/>
    </source>
</evidence>
<feature type="domain" description="bAvd-like" evidence="1">
    <location>
        <begin position="12"/>
        <end position="113"/>
    </location>
</feature>
<dbReference type="CDD" id="cd16376">
    <property type="entry name" value="Avd_like"/>
    <property type="match status" value="1"/>
</dbReference>
<dbReference type="InterPro" id="IPR055360">
    <property type="entry name" value="bAvd"/>
</dbReference>
<dbReference type="EMBL" id="PCXE01000051">
    <property type="protein sequence ID" value="PIR25830.1"/>
    <property type="molecule type" value="Genomic_DNA"/>
</dbReference>
<comment type="caution">
    <text evidence="2">The sequence shown here is derived from an EMBL/GenBank/DDBJ whole genome shotgun (WGS) entry which is preliminary data.</text>
</comment>
<reference evidence="2 3" key="1">
    <citation type="submission" date="2017-09" db="EMBL/GenBank/DDBJ databases">
        <title>Depth-based differentiation of microbial function through sediment-hosted aquifers and enrichment of novel symbionts in the deep terrestrial subsurface.</title>
        <authorList>
            <person name="Probst A.J."/>
            <person name="Ladd B."/>
            <person name="Jarett J.K."/>
            <person name="Geller-Mcgrath D.E."/>
            <person name="Sieber C.M."/>
            <person name="Emerson J.B."/>
            <person name="Anantharaman K."/>
            <person name="Thomas B.C."/>
            <person name="Malmstrom R."/>
            <person name="Stieglmeier M."/>
            <person name="Klingl A."/>
            <person name="Woyke T."/>
            <person name="Ryan C.M."/>
            <person name="Banfield J.F."/>
        </authorList>
    </citation>
    <scope>NUCLEOTIDE SEQUENCE [LARGE SCALE GENOMIC DNA]</scope>
    <source>
        <strain evidence="2">CG11_big_fil_rev_8_21_14_0_20_43_10</strain>
    </source>
</reference>
<evidence type="ECO:0000313" key="2">
    <source>
        <dbReference type="EMBL" id="PIR25830.1"/>
    </source>
</evidence>
<sequence>MIKNQKLPLYLKLYQFLKFLYEMVRNFPKQYKYALGQNIIDLAWKCLDLVLEVNILPDKEKHPKILELSVAFDQLKIRLRMVQEINLISKRRFAHLQTNYVKEIGEMIGGWLRWAS</sequence>
<accession>A0A2H0PUV4</accession>
<name>A0A2H0PUV4_9BACT</name>
<dbReference type="InterPro" id="IPR036583">
    <property type="entry name" value="23S_rRNA_IVS_sf"/>
</dbReference>
<dbReference type="Pfam" id="PF22296">
    <property type="entry name" value="bAvd"/>
    <property type="match status" value="1"/>
</dbReference>
<protein>
    <recommendedName>
        <fullName evidence="1">bAvd-like domain-containing protein</fullName>
    </recommendedName>
</protein>
<dbReference type="Proteomes" id="UP000236846">
    <property type="component" value="Unassembled WGS sequence"/>
</dbReference>
<organism evidence="2 3">
    <name type="scientific">Candidatus Brennerbacteria bacterium CG11_big_fil_rev_8_21_14_0_20_43_10</name>
    <dbReference type="NCBI Taxonomy" id="1974523"/>
    <lineage>
        <taxon>Bacteria</taxon>
        <taxon>Candidatus Brenneribacteriota</taxon>
    </lineage>
</organism>
<dbReference type="AlphaFoldDB" id="A0A2H0PUV4"/>
<gene>
    <name evidence="2" type="ORF">COV41_02635</name>
</gene>